<dbReference type="GO" id="GO:0016757">
    <property type="term" value="F:glycosyltransferase activity"/>
    <property type="evidence" value="ECO:0007669"/>
    <property type="project" value="TreeGrafter"/>
</dbReference>
<dbReference type="PANTHER" id="PTHR46401:SF2">
    <property type="entry name" value="GLYCOSYLTRANSFERASE WBBK-RELATED"/>
    <property type="match status" value="1"/>
</dbReference>
<comment type="caution">
    <text evidence="2">The sequence shown here is derived from an EMBL/GenBank/DDBJ whole genome shotgun (WGS) entry which is preliminary data.</text>
</comment>
<dbReference type="EMBL" id="BJCL01000006">
    <property type="protein sequence ID" value="GCL63482.1"/>
    <property type="molecule type" value="Genomic_DNA"/>
</dbReference>
<dbReference type="AlphaFoldDB" id="A0A480ATQ2"/>
<protein>
    <submittedName>
        <fullName evidence="2">Peptidase M14</fullName>
    </submittedName>
</protein>
<evidence type="ECO:0000256" key="1">
    <source>
        <dbReference type="ARBA" id="ARBA00022679"/>
    </source>
</evidence>
<dbReference type="GO" id="GO:0009103">
    <property type="term" value="P:lipopolysaccharide biosynthetic process"/>
    <property type="evidence" value="ECO:0007669"/>
    <property type="project" value="TreeGrafter"/>
</dbReference>
<dbReference type="Pfam" id="PF13692">
    <property type="entry name" value="Glyco_trans_1_4"/>
    <property type="match status" value="1"/>
</dbReference>
<dbReference type="SUPFAM" id="SSF53756">
    <property type="entry name" value="UDP-Glycosyltransferase/glycogen phosphorylase"/>
    <property type="match status" value="1"/>
</dbReference>
<name>A0A480ATQ2_9BURK</name>
<evidence type="ECO:0000313" key="3">
    <source>
        <dbReference type="Proteomes" id="UP000301751"/>
    </source>
</evidence>
<dbReference type="Proteomes" id="UP000301751">
    <property type="component" value="Unassembled WGS sequence"/>
</dbReference>
<accession>A0A480ATQ2</accession>
<dbReference type="PANTHER" id="PTHR46401">
    <property type="entry name" value="GLYCOSYLTRANSFERASE WBBK-RELATED"/>
    <property type="match status" value="1"/>
</dbReference>
<reference evidence="3" key="1">
    <citation type="submission" date="2019-03" db="EMBL/GenBank/DDBJ databases">
        <title>Aquabacterium pictum sp.nov., the first bacteriochlorophyll a-containing freshwater bacterium in the genus Aquabacterium of the class Betaproteobacteria.</title>
        <authorList>
            <person name="Hirose S."/>
            <person name="Tank M."/>
            <person name="Hara E."/>
            <person name="Tamaki H."/>
            <person name="Takaichi S."/>
            <person name="Haruta S."/>
            <person name="Hanada S."/>
        </authorList>
    </citation>
    <scope>NUCLEOTIDE SEQUENCE [LARGE SCALE GENOMIC DNA]</scope>
    <source>
        <strain evidence="3">W35</strain>
    </source>
</reference>
<dbReference type="CDD" id="cd03801">
    <property type="entry name" value="GT4_PimA-like"/>
    <property type="match status" value="1"/>
</dbReference>
<organism evidence="2 3">
    <name type="scientific">Pseudaquabacterium pictum</name>
    <dbReference type="NCBI Taxonomy" id="2315236"/>
    <lineage>
        <taxon>Bacteria</taxon>
        <taxon>Pseudomonadati</taxon>
        <taxon>Pseudomonadota</taxon>
        <taxon>Betaproteobacteria</taxon>
        <taxon>Burkholderiales</taxon>
        <taxon>Sphaerotilaceae</taxon>
        <taxon>Pseudaquabacterium</taxon>
    </lineage>
</organism>
<proteinExistence type="predicted"/>
<gene>
    <name evidence="2" type="ORF">AQPW35_25630</name>
</gene>
<dbReference type="Gene3D" id="3.40.50.2000">
    <property type="entry name" value="Glycogen Phosphorylase B"/>
    <property type="match status" value="2"/>
</dbReference>
<dbReference type="RefSeq" id="WP_162520788.1">
    <property type="nucleotide sequence ID" value="NZ_BJCL01000006.1"/>
</dbReference>
<keyword evidence="1" id="KW-0808">Transferase</keyword>
<evidence type="ECO:0000313" key="2">
    <source>
        <dbReference type="EMBL" id="GCL63482.1"/>
    </source>
</evidence>
<sequence>MHHPVATGNPYQALLFDATRHAGWFCHGLPGGVVQLLRFVLARTPCTVLHLHWIGEPVAGPSLAGALARLLVFHLALAIWRLRGRAIVWTVHNLRDHGGRRPALDLLNARLVARLASRLIVHGASAAGTVAATFGVPGHRIVVIHHGHYGSVVTPRPLDTAHAGTRLLFFGQMRGYKGLPRLLQAFAQIAGPHQLRLAGSLSDPALAHTLQHLAGHDGRVSLHPGHQSDAALADLLAWCDAVVLPYDDVFTSGSLLMAMSAGRATVAPRAGLVTDYADGDTHFLYDPRTADGLLQALQCAVTAPDLAARGARAAQQAHQFDWATIGRQTAAVYHDAAGRQLQA</sequence>
<keyword evidence="3" id="KW-1185">Reference proteome</keyword>